<gene>
    <name evidence="1" type="ordered locus">Isop_1320</name>
</gene>
<dbReference type="EMBL" id="CP002353">
    <property type="protein sequence ID" value="ADV61906.1"/>
    <property type="molecule type" value="Genomic_DNA"/>
</dbReference>
<reference key="1">
    <citation type="submission" date="2010-11" db="EMBL/GenBank/DDBJ databases">
        <title>The complete sequence of chromosome of Isophaera pallida ATCC 43644.</title>
        <authorList>
            <consortium name="US DOE Joint Genome Institute (JGI-PGF)"/>
            <person name="Lucas S."/>
            <person name="Copeland A."/>
            <person name="Lapidus A."/>
            <person name="Bruce D."/>
            <person name="Goodwin L."/>
            <person name="Pitluck S."/>
            <person name="Kyrpides N."/>
            <person name="Mavromatis K."/>
            <person name="Pagani I."/>
            <person name="Ivanova N."/>
            <person name="Saunders E."/>
            <person name="Brettin T."/>
            <person name="Detter J.C."/>
            <person name="Han C."/>
            <person name="Tapia R."/>
            <person name="Land M."/>
            <person name="Hauser L."/>
            <person name="Markowitz V."/>
            <person name="Cheng J.-F."/>
            <person name="Hugenholtz P."/>
            <person name="Woyke T."/>
            <person name="Wu D."/>
            <person name="Eisen J.A."/>
        </authorList>
    </citation>
    <scope>NUCLEOTIDE SEQUENCE</scope>
    <source>
        <strain>ATCC 43644</strain>
    </source>
</reference>
<reference evidence="1 2" key="2">
    <citation type="journal article" date="2011" name="Stand. Genomic Sci.">
        <title>Complete genome sequence of Isosphaera pallida type strain (IS1B).</title>
        <authorList>
            <consortium name="US DOE Joint Genome Institute (JGI-PGF)"/>
            <person name="Goker M."/>
            <person name="Cleland D."/>
            <person name="Saunders E."/>
            <person name="Lapidus A."/>
            <person name="Nolan M."/>
            <person name="Lucas S."/>
            <person name="Hammon N."/>
            <person name="Deshpande S."/>
            <person name="Cheng J.F."/>
            <person name="Tapia R."/>
            <person name="Han C."/>
            <person name="Goodwin L."/>
            <person name="Pitluck S."/>
            <person name="Liolios K."/>
            <person name="Pagani I."/>
            <person name="Ivanova N."/>
            <person name="Mavromatis K."/>
            <person name="Pati A."/>
            <person name="Chen A."/>
            <person name="Palaniappan K."/>
            <person name="Land M."/>
            <person name="Hauser L."/>
            <person name="Chang Y.J."/>
            <person name="Jeffries C.D."/>
            <person name="Detter J.C."/>
            <person name="Beck B."/>
            <person name="Woyke T."/>
            <person name="Bristow J."/>
            <person name="Eisen J.A."/>
            <person name="Markowitz V."/>
            <person name="Hugenholtz P."/>
            <person name="Kyrpides N.C."/>
            <person name="Klenk H.P."/>
        </authorList>
    </citation>
    <scope>NUCLEOTIDE SEQUENCE [LARGE SCALE GENOMIC DNA]</scope>
    <source>
        <strain evidence="2">ATCC 43644 / DSM 9630 / IS1B</strain>
    </source>
</reference>
<keyword evidence="2" id="KW-1185">Reference proteome</keyword>
<protein>
    <submittedName>
        <fullName evidence="1">Capsular polysaccharide biosynthesis protein</fullName>
    </submittedName>
</protein>
<proteinExistence type="predicted"/>
<dbReference type="InParanoid" id="E8QWL4"/>
<dbReference type="RefSeq" id="WP_013564194.1">
    <property type="nucleotide sequence ID" value="NC_014962.1"/>
</dbReference>
<evidence type="ECO:0000313" key="1">
    <source>
        <dbReference type="EMBL" id="ADV61906.1"/>
    </source>
</evidence>
<dbReference type="Proteomes" id="UP000008631">
    <property type="component" value="Chromosome"/>
</dbReference>
<dbReference type="KEGG" id="ipa:Isop_1320"/>
<organism evidence="1 2">
    <name type="scientific">Isosphaera pallida (strain ATCC 43644 / DSM 9630 / IS1B)</name>
    <dbReference type="NCBI Taxonomy" id="575540"/>
    <lineage>
        <taxon>Bacteria</taxon>
        <taxon>Pseudomonadati</taxon>
        <taxon>Planctomycetota</taxon>
        <taxon>Planctomycetia</taxon>
        <taxon>Isosphaerales</taxon>
        <taxon>Isosphaeraceae</taxon>
        <taxon>Isosphaera</taxon>
    </lineage>
</organism>
<evidence type="ECO:0000313" key="2">
    <source>
        <dbReference type="Proteomes" id="UP000008631"/>
    </source>
</evidence>
<name>E8QWL4_ISOPI</name>
<dbReference type="AlphaFoldDB" id="E8QWL4"/>
<sequence length="66" mass="6953">MVAAGLIAGGCGRSELDPSAHPGRLISAEEYVGMDKEHEDDLYVQNDLDPSVKAANATAKLNRAGR</sequence>
<accession>E8QWL4</accession>
<dbReference type="HOGENOM" id="CLU_2825327_0_0_0"/>